<keyword evidence="5 7" id="KW-0496">Mitochondrion</keyword>
<dbReference type="SUPFAM" id="SSF53335">
    <property type="entry name" value="S-adenosyl-L-methionine-dependent methyltransferases"/>
    <property type="match status" value="1"/>
</dbReference>
<evidence type="ECO:0000256" key="4">
    <source>
        <dbReference type="ARBA" id="ARBA00022679"/>
    </source>
</evidence>
<dbReference type="AlphaFoldDB" id="A0AAV5AG94"/>
<dbReference type="Pfam" id="PF02636">
    <property type="entry name" value="Methyltransf_28"/>
    <property type="match status" value="1"/>
</dbReference>
<evidence type="ECO:0000256" key="6">
    <source>
        <dbReference type="ARBA" id="ARBA00048612"/>
    </source>
</evidence>
<evidence type="ECO:0000313" key="9">
    <source>
        <dbReference type="Proteomes" id="UP001050691"/>
    </source>
</evidence>
<dbReference type="EC" id="2.1.1.320" evidence="7"/>
<protein>
    <recommendedName>
        <fullName evidence="7">Protein arginine methyltransferase NDUFAF7</fullName>
        <ecNumber evidence="7">2.1.1.320</ecNumber>
    </recommendedName>
</protein>
<evidence type="ECO:0000256" key="2">
    <source>
        <dbReference type="ARBA" id="ARBA00005891"/>
    </source>
</evidence>
<dbReference type="EMBL" id="BPWL01000006">
    <property type="protein sequence ID" value="GJJ11511.1"/>
    <property type="molecule type" value="Genomic_DNA"/>
</dbReference>
<evidence type="ECO:0000313" key="8">
    <source>
        <dbReference type="EMBL" id="GJJ11511.1"/>
    </source>
</evidence>
<comment type="function">
    <text evidence="7">Arginine methyltransferase involved in the assembly or stability of mitochondrial NADH:ubiquinone oxidoreductase complex (complex I).</text>
</comment>
<dbReference type="GO" id="GO:0032259">
    <property type="term" value="P:methylation"/>
    <property type="evidence" value="ECO:0007669"/>
    <property type="project" value="UniProtKB-KW"/>
</dbReference>
<keyword evidence="4 7" id="KW-0808">Transferase</keyword>
<sequence length="505" mass="58456">MRLRPRSPRISRSISSTRICYVSRQDRFNFNDSIFGEESIPNYSQFKRVTAGDLAKSQDYPKSVTMLVRDFIQDSLYNPNYGYFSKQAIIFSSKEPLDFPSIRNARELENHIIQTYGSYGATVRGPGRQVWHTPTELFKPWYGRAIAQFILSEYMLRSYPYDDLVIYEIGAGNGTLADDILNFIQQEYPADVYERIRYNIIEISPQLAKIQGKQLRSHPNVKVFNKSVFDWDMRDNSACFFIALEVIDNFPHDEIRYSTETREPYQGIVAINEWGDFYRLYERVSDPLISTYLNLRTTVGRASPAIPPASPLLRRLRTFLPFAANLSKSEFIPTRLLELLYLLRDKFPRHRLLLSDFSSLPDTIPGYYAPVVQTRIRDVMVPCQTFLVKQGFFDIFFPTAFNLLRDMYEHIMSQPHNAPLEGSRASPLLTMAAPSDLGANFFFSHNRRPLTDTITSTSGLPVGGHRSSVFSHKEFMQTYAAVEQTRLKNGENPLLEYYRNVKFFF</sequence>
<evidence type="ECO:0000256" key="1">
    <source>
        <dbReference type="ARBA" id="ARBA00004173"/>
    </source>
</evidence>
<comment type="catalytic activity">
    <reaction evidence="6 7">
        <text>L-arginyl-[protein] + 2 S-adenosyl-L-methionine = N(omega),N(omega)'-dimethyl-L-arginyl-[protein] + 2 S-adenosyl-L-homocysteine + 2 H(+)</text>
        <dbReference type="Rhea" id="RHEA:48108"/>
        <dbReference type="Rhea" id="RHEA-COMP:10532"/>
        <dbReference type="Rhea" id="RHEA-COMP:11992"/>
        <dbReference type="ChEBI" id="CHEBI:15378"/>
        <dbReference type="ChEBI" id="CHEBI:29965"/>
        <dbReference type="ChEBI" id="CHEBI:57856"/>
        <dbReference type="ChEBI" id="CHEBI:59789"/>
        <dbReference type="ChEBI" id="CHEBI:88221"/>
        <dbReference type="EC" id="2.1.1.320"/>
    </reaction>
</comment>
<dbReference type="InterPro" id="IPR029063">
    <property type="entry name" value="SAM-dependent_MTases_sf"/>
</dbReference>
<keyword evidence="9" id="KW-1185">Reference proteome</keyword>
<keyword evidence="3 7" id="KW-0489">Methyltransferase</keyword>
<dbReference type="GO" id="GO:0005739">
    <property type="term" value="C:mitochondrion"/>
    <property type="evidence" value="ECO:0007669"/>
    <property type="project" value="UniProtKB-SubCell"/>
</dbReference>
<evidence type="ECO:0000256" key="5">
    <source>
        <dbReference type="ARBA" id="ARBA00023128"/>
    </source>
</evidence>
<comment type="similarity">
    <text evidence="2 7">Belongs to the NDUFAF7 family.</text>
</comment>
<dbReference type="Proteomes" id="UP001050691">
    <property type="component" value="Unassembled WGS sequence"/>
</dbReference>
<comment type="subcellular location">
    <subcellularLocation>
        <location evidence="1 7">Mitochondrion</location>
    </subcellularLocation>
</comment>
<dbReference type="GO" id="GO:0035243">
    <property type="term" value="F:protein-arginine omega-N symmetric methyltransferase activity"/>
    <property type="evidence" value="ECO:0007669"/>
    <property type="project" value="UniProtKB-EC"/>
</dbReference>
<reference evidence="8" key="1">
    <citation type="submission" date="2021-10" db="EMBL/GenBank/DDBJ databases">
        <title>De novo Genome Assembly of Clathrus columnatus (Basidiomycota, Fungi) Using Illumina and Nanopore Sequence Data.</title>
        <authorList>
            <person name="Ogiso-Tanaka E."/>
            <person name="Itagaki H."/>
            <person name="Hosoya T."/>
            <person name="Hosaka K."/>
        </authorList>
    </citation>
    <scope>NUCLEOTIDE SEQUENCE</scope>
    <source>
        <strain evidence="8">MO-923</strain>
    </source>
</reference>
<evidence type="ECO:0000256" key="7">
    <source>
        <dbReference type="RuleBase" id="RU364114"/>
    </source>
</evidence>
<accession>A0AAV5AG94</accession>
<organism evidence="8 9">
    <name type="scientific">Clathrus columnatus</name>
    <dbReference type="NCBI Taxonomy" id="1419009"/>
    <lineage>
        <taxon>Eukaryota</taxon>
        <taxon>Fungi</taxon>
        <taxon>Dikarya</taxon>
        <taxon>Basidiomycota</taxon>
        <taxon>Agaricomycotina</taxon>
        <taxon>Agaricomycetes</taxon>
        <taxon>Phallomycetidae</taxon>
        <taxon>Phallales</taxon>
        <taxon>Clathraceae</taxon>
        <taxon>Clathrus</taxon>
    </lineage>
</organism>
<dbReference type="InterPro" id="IPR038375">
    <property type="entry name" value="NDUFAF7_sf"/>
</dbReference>
<dbReference type="Gene3D" id="3.40.50.12710">
    <property type="match status" value="1"/>
</dbReference>
<dbReference type="PANTHER" id="PTHR12049">
    <property type="entry name" value="PROTEIN ARGININE METHYLTRANSFERASE NDUFAF7, MITOCHONDRIAL"/>
    <property type="match status" value="1"/>
</dbReference>
<comment type="caution">
    <text evidence="8">The sequence shown here is derived from an EMBL/GenBank/DDBJ whole genome shotgun (WGS) entry which is preliminary data.</text>
</comment>
<evidence type="ECO:0000256" key="3">
    <source>
        <dbReference type="ARBA" id="ARBA00022603"/>
    </source>
</evidence>
<dbReference type="InterPro" id="IPR003788">
    <property type="entry name" value="NDUFAF7"/>
</dbReference>
<name>A0AAV5AG94_9AGAM</name>
<proteinExistence type="inferred from homology"/>
<gene>
    <name evidence="8" type="ORF">Clacol_005744</name>
</gene>
<dbReference type="PANTHER" id="PTHR12049:SF5">
    <property type="entry name" value="PROTEIN ARGININE METHYLTRANSFERASE NDUFAF7 HOMOLOG, MITOCHONDRIAL"/>
    <property type="match status" value="1"/>
</dbReference>